<reference evidence="3 4" key="1">
    <citation type="submission" date="2019-02" db="EMBL/GenBank/DDBJ databases">
        <title>Sequencing the genomes of 1000 actinobacteria strains.</title>
        <authorList>
            <person name="Klenk H.-P."/>
        </authorList>
    </citation>
    <scope>NUCLEOTIDE SEQUENCE [LARGE SCALE GENOMIC DNA]</scope>
    <source>
        <strain evidence="3 4">DSM 16932</strain>
    </source>
</reference>
<dbReference type="Pfam" id="PF17128">
    <property type="entry name" value="DUF5107"/>
    <property type="match status" value="1"/>
</dbReference>
<feature type="region of interest" description="Disordered" evidence="1">
    <location>
        <begin position="465"/>
        <end position="484"/>
    </location>
</feature>
<sequence>MLNDESFLDLPDRPASLAAAPVAAWRRPVTIDTYLPDPPDRYPAYLDHRVYQGSSGRIYPLPFHEHVSPAKRPHAWDAIHLENEYIRLLVLPELGGRIHAGVDRTNGYDFFYRNNVIKPALVGLAGPWISGGVEFNWPQHHRPATFLPTDAAIEYEEDGSVTVWCSDHDPFARMKGMHGVRLRPGSNVVEVRVRLFNRTEDVQTFMWWANVAVATDGDYESFFPTDVRMVADHAKRAVTAFPRADRPYYGVDYPALADAEHPDADRIDRYRNIPVPTSYMALGTSDDFFGGYDHSRSAGLVHWADHQIAPGKKQWTWGDAPFGHAWDANLTDTDGPYVELMAGVYTDNQPDFSYLAPGETKTFSQYWYPLRDTGPVQQATVDAAVALDIAPGRDGTHVRIAVALTRDRGVVDVEFRGPEGTGAVWTVGGGPAQPIVIEHDVPATLAPQDVTVVVRDGAAELVRWTPRPVPDDVPDAEPATEPPAPEDIASVEELYLTGLHLEQYRHATRDPEPYWLAALARDPQDVRTNVALATRRYRAARYGEAEQLLRTAVGRLTRRNPNPYDGEAYYRLGQVLARQGRTSDADEAYGKAAWNAAWVVPARLAQARLAAARGDDAVALAHAESVLARDNQHLQARDLMALLLARTGRADAAAALLAATVALDPLDWWARSLRGEQVGADAPTVLDVALEHIAAGDDEAGLDLLARAASQPRVPGQVGVAPLAHYHRADVLARVGRTDEAAVALRAAHDADPTHCLPSRLDDVDMLERTVASHPDDARAWALLGHWRYAARRHADAVAAWQRADALDGTDPVVVRNLAVAAVNVADDPDLGARLYARARTLAPDDARLLYEQDQLSRRAAVPAAQRLAALRERPDLVRQRDDLSVQLAVLLTAEGEAEAARDLLAGRRFQPWEGGEGQVLAAWDDAQLALARDALVRGDAAAAVAAVDAALAPPSSLGEARHPLANAAHLLLASGDARAAAGDHAGATAAWQAAASRAGDFQEMAATPFSEATYSSVLAARRLAAADGSYREVIERLVRGLDEHVDLLAALPATVDYFATSLPTMLLFTDDVQGRRDTTVLLLRAQLAALRDDDAAALDLVAQVLRHDPTNSTGLDLLRQVGVPSSALRTEHALEGGEVVLH</sequence>
<gene>
    <name evidence="3" type="ORF">EV386_1036</name>
</gene>
<dbReference type="InterPro" id="IPR033396">
    <property type="entry name" value="DUF5107"/>
</dbReference>
<name>A0A4Q7LZD1_9MICO</name>
<evidence type="ECO:0000313" key="3">
    <source>
        <dbReference type="EMBL" id="RZS60756.1"/>
    </source>
</evidence>
<dbReference type="OrthoDB" id="174931at2"/>
<dbReference type="InterPro" id="IPR019734">
    <property type="entry name" value="TPR_rpt"/>
</dbReference>
<dbReference type="SMART" id="SM00028">
    <property type="entry name" value="TPR"/>
    <property type="match status" value="4"/>
</dbReference>
<accession>A0A4Q7LZD1</accession>
<dbReference type="EMBL" id="SGWX01000001">
    <property type="protein sequence ID" value="RZS60756.1"/>
    <property type="molecule type" value="Genomic_DNA"/>
</dbReference>
<evidence type="ECO:0000256" key="1">
    <source>
        <dbReference type="SAM" id="MobiDB-lite"/>
    </source>
</evidence>
<evidence type="ECO:0000313" key="4">
    <source>
        <dbReference type="Proteomes" id="UP000293852"/>
    </source>
</evidence>
<keyword evidence="4" id="KW-1185">Reference proteome</keyword>
<dbReference type="Gene3D" id="1.25.40.10">
    <property type="entry name" value="Tetratricopeptide repeat domain"/>
    <property type="match status" value="2"/>
</dbReference>
<dbReference type="SUPFAM" id="SSF48452">
    <property type="entry name" value="TPR-like"/>
    <property type="match status" value="2"/>
</dbReference>
<dbReference type="Proteomes" id="UP000293852">
    <property type="component" value="Unassembled WGS sequence"/>
</dbReference>
<evidence type="ECO:0000259" key="2">
    <source>
        <dbReference type="Pfam" id="PF17128"/>
    </source>
</evidence>
<dbReference type="RefSeq" id="WP_130412926.1">
    <property type="nucleotide sequence ID" value="NZ_SGWX01000001.1"/>
</dbReference>
<organism evidence="3 4">
    <name type="scientific">Xylanimonas ulmi</name>
    <dbReference type="NCBI Taxonomy" id="228973"/>
    <lineage>
        <taxon>Bacteria</taxon>
        <taxon>Bacillati</taxon>
        <taxon>Actinomycetota</taxon>
        <taxon>Actinomycetes</taxon>
        <taxon>Micrococcales</taxon>
        <taxon>Promicromonosporaceae</taxon>
        <taxon>Xylanimonas</taxon>
    </lineage>
</organism>
<feature type="domain" description="DUF5107" evidence="2">
    <location>
        <begin position="58"/>
        <end position="369"/>
    </location>
</feature>
<proteinExistence type="predicted"/>
<dbReference type="AlphaFoldDB" id="A0A4Q7LZD1"/>
<protein>
    <submittedName>
        <fullName evidence="3">Cytochrome c-type biogenesis protein CcmH/NrfG</fullName>
    </submittedName>
</protein>
<comment type="caution">
    <text evidence="3">The sequence shown here is derived from an EMBL/GenBank/DDBJ whole genome shotgun (WGS) entry which is preliminary data.</text>
</comment>
<dbReference type="InterPro" id="IPR011990">
    <property type="entry name" value="TPR-like_helical_dom_sf"/>
</dbReference>